<comment type="catalytic activity">
    <reaction evidence="1">
        <text>Thiol-dependent hydrolysis of ester, thioester, amide, peptide and isopeptide bonds formed by the C-terminal Gly of ubiquitin (a 76-residue protein attached to proteins as an intracellular targeting signal).</text>
        <dbReference type="EC" id="3.4.19.12"/>
    </reaction>
</comment>
<evidence type="ECO:0000256" key="4">
    <source>
        <dbReference type="ARBA" id="ARBA00022670"/>
    </source>
</evidence>
<dbReference type="Proteomes" id="UP000007796">
    <property type="component" value="Unassembled WGS sequence"/>
</dbReference>
<feature type="region of interest" description="Disordered" evidence="8">
    <location>
        <begin position="775"/>
        <end position="798"/>
    </location>
</feature>
<name>F0XG90_GROCL</name>
<keyword evidence="6 10" id="KW-0378">Hydrolase</keyword>
<dbReference type="GO" id="GO:0005634">
    <property type="term" value="C:nucleus"/>
    <property type="evidence" value="ECO:0007669"/>
    <property type="project" value="UniProtKB-SubCell"/>
</dbReference>
<feature type="region of interest" description="Disordered" evidence="8">
    <location>
        <begin position="655"/>
        <end position="680"/>
    </location>
</feature>
<feature type="compositionally biased region" description="Low complexity" evidence="8">
    <location>
        <begin position="381"/>
        <end position="392"/>
    </location>
</feature>
<dbReference type="InterPro" id="IPR050164">
    <property type="entry name" value="Peptidase_C19"/>
</dbReference>
<evidence type="ECO:0000256" key="1">
    <source>
        <dbReference type="ARBA" id="ARBA00000707"/>
    </source>
</evidence>
<dbReference type="InParanoid" id="F0XG90"/>
<protein>
    <recommendedName>
        <fullName evidence="3">ubiquitinyl hydrolase 1</fullName>
        <ecNumber evidence="3">3.4.19.12</ecNumber>
    </recommendedName>
</protein>
<dbReference type="PROSITE" id="PS50235">
    <property type="entry name" value="USP_3"/>
    <property type="match status" value="1"/>
</dbReference>
<feature type="compositionally biased region" description="Polar residues" evidence="8">
    <location>
        <begin position="655"/>
        <end position="675"/>
    </location>
</feature>
<evidence type="ECO:0000256" key="7">
    <source>
        <dbReference type="ARBA" id="ARBA00022807"/>
    </source>
</evidence>
<dbReference type="InterPro" id="IPR001394">
    <property type="entry name" value="Peptidase_C19_UCH"/>
</dbReference>
<feature type="domain" description="USP" evidence="9">
    <location>
        <begin position="128"/>
        <end position="647"/>
    </location>
</feature>
<accession>F0XG90</accession>
<dbReference type="PANTHER" id="PTHR24006">
    <property type="entry name" value="UBIQUITIN CARBOXYL-TERMINAL HYDROLASE"/>
    <property type="match status" value="1"/>
</dbReference>
<sequence>MKTSLPRKFMSLRDKNGTIHRRSKSSDPQTHKSRPHSADVFLSYFKSDAAKQAARAEEEKGKQAAKLDELRSRLDQLHFTDVAKEHLGYVLRSKYADGDVDKAVELIRLQRDAFAGVVLPYNPNSEMKGAENRFNVTCYLDALLFAMFAKLSAFECMLKNELPDGPPRKLAALIRLWVNMLRTGRLIYADMAAGLQETLADCGWSDARLAEQQDTSEAFAFITETLQLPLLTLQVDLFHQGKRDEDDHKVVYERLLNLAVPPDPDGKGIKLEDCLEDYFNTKVDVLRDSAIDKKSLDRSYTTPTSAVSPIESPEPSMFTAATPGPKAVSPVKDSMGIDTSEVVTVTATATSQEAAVSATATITAPFLGDTVRIVPSEDDAGSSQESAESVSEALDDDPAPLHRRWTTSEAFVAASLSDTASSSSADPRLPLIGRQRSASIIQRIALTEAKPANMDSSSIMQQFKRQGSTVIKAVTIPAWQIFRLIPWHAASDNEPVNDIEVARQFNKRPVVGICLKRYMMTNGGQFQRQNTYIDIPDSLRLPYFMMAADGCSDGLNDLNFEYKLVLQSVVCHRGVSLHSGHYISFARVNPKTLTDNRRHELDPPPDYEEEQWVKFDDLDVEHRVTYVEDIKAALKDEMPYLLFYQIMPMVDLTPTTTSNAENNRPPSYTDSTSNIGYARPERTLGDTDLEQSEVDLAESGTAAGASSLFSNPPTFVGSTTGPSIRFSSDLDAPPSISLYEGSNASSFVLTAARKSESISRRGSIVFADSISNTPAITPEGGRSPMVTPRATPEETPAQRFSRAAARLAAKSRSRPVSQAGEGRISLTMTRLGGLMRPSKEPLRQSEDNLDGGLGTSPLCSTANPSAIAASDSLLPPNPILANVVSAPAACPPGEQVATTLPTDSPSQGQPQKEAQLQADDGHHHHHHHGLRRGKPKLRVERESDEENTGTGAGKGKEAEKEKVRIRTKMNVPERECVVM</sequence>
<evidence type="ECO:0000259" key="9">
    <source>
        <dbReference type="PROSITE" id="PS50235"/>
    </source>
</evidence>
<dbReference type="GO" id="GO:0016579">
    <property type="term" value="P:protein deubiquitination"/>
    <property type="evidence" value="ECO:0007669"/>
    <property type="project" value="InterPro"/>
</dbReference>
<dbReference type="EC" id="3.4.19.12" evidence="3"/>
<dbReference type="STRING" id="655863.F0XG90"/>
<evidence type="ECO:0000256" key="8">
    <source>
        <dbReference type="SAM" id="MobiDB-lite"/>
    </source>
</evidence>
<dbReference type="GeneID" id="25975665"/>
<dbReference type="InterPro" id="IPR038765">
    <property type="entry name" value="Papain-like_cys_pep_sf"/>
</dbReference>
<dbReference type="InterPro" id="IPR028889">
    <property type="entry name" value="USP"/>
</dbReference>
<feature type="region of interest" description="Disordered" evidence="8">
    <location>
        <begin position="892"/>
        <end position="979"/>
    </location>
</feature>
<evidence type="ECO:0000256" key="5">
    <source>
        <dbReference type="ARBA" id="ARBA00022786"/>
    </source>
</evidence>
<keyword evidence="5" id="KW-0833">Ubl conjugation pathway</keyword>
<reference evidence="10 11" key="1">
    <citation type="journal article" date="2011" name="Proc. Natl. Acad. Sci. U.S.A.">
        <title>Genome and transcriptome analyses of the mountain pine beetle-fungal symbiont Grosmannia clavigera, a lodgepole pine pathogen.</title>
        <authorList>
            <person name="DiGuistini S."/>
            <person name="Wang Y."/>
            <person name="Liao N.Y."/>
            <person name="Taylor G."/>
            <person name="Tanguay P."/>
            <person name="Feau N."/>
            <person name="Henrissat B."/>
            <person name="Chan S.K."/>
            <person name="Hesse-Orce U."/>
            <person name="Alamouti S.M."/>
            <person name="Tsui C.K.M."/>
            <person name="Docking R.T."/>
            <person name="Levasseur A."/>
            <person name="Haridas S."/>
            <person name="Robertson G."/>
            <person name="Birol I."/>
            <person name="Holt R.A."/>
            <person name="Marra M.A."/>
            <person name="Hamelin R.C."/>
            <person name="Hirst M."/>
            <person name="Jones S.J.M."/>
            <person name="Bohlmann J."/>
            <person name="Breuil C."/>
        </authorList>
    </citation>
    <scope>NUCLEOTIDE SEQUENCE [LARGE SCALE GENOMIC DNA]</scope>
    <source>
        <strain evidence="11">kw1407 / UAMH 11150</strain>
    </source>
</reference>
<dbReference type="RefSeq" id="XP_014172205.1">
    <property type="nucleotide sequence ID" value="XM_014316730.1"/>
</dbReference>
<comment type="similarity">
    <text evidence="2">Belongs to the peptidase C19 family.</text>
</comment>
<dbReference type="AlphaFoldDB" id="F0XG90"/>
<proteinExistence type="inferred from homology"/>
<feature type="compositionally biased region" description="Basic residues" evidence="8">
    <location>
        <begin position="923"/>
        <end position="936"/>
    </location>
</feature>
<dbReference type="Pfam" id="PF00443">
    <property type="entry name" value="UCH"/>
    <property type="match status" value="1"/>
</dbReference>
<keyword evidence="4" id="KW-0645">Protease</keyword>
<dbReference type="HOGENOM" id="CLU_009919_0_0_1"/>
<dbReference type="eggNOG" id="ENOG502RZJR">
    <property type="taxonomic scope" value="Eukaryota"/>
</dbReference>
<dbReference type="SUPFAM" id="SSF54001">
    <property type="entry name" value="Cysteine proteinases"/>
    <property type="match status" value="1"/>
</dbReference>
<dbReference type="OrthoDB" id="6287070at2759"/>
<dbReference type="GO" id="GO:0004843">
    <property type="term" value="F:cysteine-type deubiquitinase activity"/>
    <property type="evidence" value="ECO:0007669"/>
    <property type="project" value="UniProtKB-EC"/>
</dbReference>
<dbReference type="GO" id="GO:0006508">
    <property type="term" value="P:proteolysis"/>
    <property type="evidence" value="ECO:0007669"/>
    <property type="project" value="UniProtKB-KW"/>
</dbReference>
<feature type="region of interest" description="Disordered" evidence="8">
    <location>
        <begin position="1"/>
        <end position="36"/>
    </location>
</feature>
<evidence type="ECO:0000256" key="2">
    <source>
        <dbReference type="ARBA" id="ARBA00009085"/>
    </source>
</evidence>
<feature type="compositionally biased region" description="Basic and acidic residues" evidence="8">
    <location>
        <begin position="954"/>
        <end position="964"/>
    </location>
</feature>
<dbReference type="Gene3D" id="3.90.70.10">
    <property type="entry name" value="Cysteine proteinases"/>
    <property type="match status" value="2"/>
</dbReference>
<evidence type="ECO:0000256" key="3">
    <source>
        <dbReference type="ARBA" id="ARBA00012759"/>
    </source>
</evidence>
<feature type="region of interest" description="Disordered" evidence="8">
    <location>
        <begin position="374"/>
        <end position="399"/>
    </location>
</feature>
<gene>
    <name evidence="10" type="ORF">CMQ_2652</name>
</gene>
<evidence type="ECO:0000313" key="10">
    <source>
        <dbReference type="EMBL" id="EFX02723.1"/>
    </source>
</evidence>
<dbReference type="GO" id="GO:0005829">
    <property type="term" value="C:cytosol"/>
    <property type="evidence" value="ECO:0007669"/>
    <property type="project" value="TreeGrafter"/>
</dbReference>
<feature type="region of interest" description="Disordered" evidence="8">
    <location>
        <begin position="835"/>
        <end position="857"/>
    </location>
</feature>
<feature type="compositionally biased region" description="Polar residues" evidence="8">
    <location>
        <begin position="896"/>
        <end position="914"/>
    </location>
</feature>
<organism evidence="11">
    <name type="scientific">Grosmannia clavigera (strain kw1407 / UAMH 11150)</name>
    <name type="common">Blue stain fungus</name>
    <name type="synonym">Graphiocladiella clavigera</name>
    <dbReference type="NCBI Taxonomy" id="655863"/>
    <lineage>
        <taxon>Eukaryota</taxon>
        <taxon>Fungi</taxon>
        <taxon>Dikarya</taxon>
        <taxon>Ascomycota</taxon>
        <taxon>Pezizomycotina</taxon>
        <taxon>Sordariomycetes</taxon>
        <taxon>Sordariomycetidae</taxon>
        <taxon>Ophiostomatales</taxon>
        <taxon>Ophiostomataceae</taxon>
        <taxon>Leptographium</taxon>
    </lineage>
</organism>
<feature type="compositionally biased region" description="Basic and acidic residues" evidence="8">
    <location>
        <begin position="837"/>
        <end position="846"/>
    </location>
</feature>
<evidence type="ECO:0000313" key="11">
    <source>
        <dbReference type="Proteomes" id="UP000007796"/>
    </source>
</evidence>
<dbReference type="EMBL" id="GL629769">
    <property type="protein sequence ID" value="EFX02723.1"/>
    <property type="molecule type" value="Genomic_DNA"/>
</dbReference>
<keyword evidence="7" id="KW-0788">Thiol protease</keyword>
<evidence type="ECO:0000256" key="6">
    <source>
        <dbReference type="ARBA" id="ARBA00022801"/>
    </source>
</evidence>
<dbReference type="PANTHER" id="PTHR24006:SF722">
    <property type="entry name" value="UBIQUITIN CARBOXYL-TERMINAL HYDROLASE 48"/>
    <property type="match status" value="1"/>
</dbReference>
<keyword evidence="11" id="KW-1185">Reference proteome</keyword>